<organism evidence="1 2">
    <name type="scientific">Streptomyces genisteinicus</name>
    <dbReference type="NCBI Taxonomy" id="2768068"/>
    <lineage>
        <taxon>Bacteria</taxon>
        <taxon>Bacillati</taxon>
        <taxon>Actinomycetota</taxon>
        <taxon>Actinomycetes</taxon>
        <taxon>Kitasatosporales</taxon>
        <taxon>Streptomycetaceae</taxon>
        <taxon>Streptomyces</taxon>
    </lineage>
</organism>
<dbReference type="SUPFAM" id="SSF46785">
    <property type="entry name" value="Winged helix' DNA-binding domain"/>
    <property type="match status" value="1"/>
</dbReference>
<dbReference type="AlphaFoldDB" id="A0A7H0HRN5"/>
<keyword evidence="2" id="KW-1185">Reference proteome</keyword>
<sequence length="155" mass="16072">MSTAPAPAPLLDSRILGRAHYAARALLDRELARTGHAFLHSIVLGALAAEGPEAERDAVVAYAVRTVKVSPADARRALADLVDGGHARVAGGEPARVALTAEGDALRARLAAFSARTAPQVYGDVPAEDLAVAARVLLRVTERAEALLARADGRA</sequence>
<protein>
    <recommendedName>
        <fullName evidence="3">MarR family transcriptional regulator</fullName>
    </recommendedName>
</protein>
<dbReference type="Gene3D" id="1.10.10.10">
    <property type="entry name" value="Winged helix-like DNA-binding domain superfamily/Winged helix DNA-binding domain"/>
    <property type="match status" value="1"/>
</dbReference>
<accession>A0A7H0HRN5</accession>
<name>A0A7H0HRN5_9ACTN</name>
<gene>
    <name evidence="1" type="ORF">IAG43_09810</name>
</gene>
<evidence type="ECO:0000313" key="2">
    <source>
        <dbReference type="Proteomes" id="UP000516230"/>
    </source>
</evidence>
<evidence type="ECO:0000313" key="1">
    <source>
        <dbReference type="EMBL" id="QNP63201.1"/>
    </source>
</evidence>
<evidence type="ECO:0008006" key="3">
    <source>
        <dbReference type="Google" id="ProtNLM"/>
    </source>
</evidence>
<dbReference type="InterPro" id="IPR036388">
    <property type="entry name" value="WH-like_DNA-bd_sf"/>
</dbReference>
<proteinExistence type="predicted"/>
<reference evidence="1 2" key="1">
    <citation type="submission" date="2020-08" db="EMBL/GenBank/DDBJ databases">
        <title>A novel species.</title>
        <authorList>
            <person name="Gao J."/>
        </authorList>
    </citation>
    <scope>NUCLEOTIDE SEQUENCE [LARGE SCALE GENOMIC DNA]</scope>
    <source>
        <strain evidence="1 2">CRPJ-33</strain>
    </source>
</reference>
<dbReference type="RefSeq" id="WP_187740367.1">
    <property type="nucleotide sequence ID" value="NZ_CP060825.1"/>
</dbReference>
<dbReference type="InterPro" id="IPR036390">
    <property type="entry name" value="WH_DNA-bd_sf"/>
</dbReference>
<dbReference type="KEGG" id="sgj:IAG43_09810"/>
<dbReference type="Proteomes" id="UP000516230">
    <property type="component" value="Chromosome"/>
</dbReference>
<dbReference type="EMBL" id="CP060825">
    <property type="protein sequence ID" value="QNP63201.1"/>
    <property type="molecule type" value="Genomic_DNA"/>
</dbReference>